<dbReference type="Pfam" id="PF07583">
    <property type="entry name" value="PSCyt2"/>
    <property type="match status" value="1"/>
</dbReference>
<reference evidence="3 4" key="1">
    <citation type="submission" date="2018-04" db="EMBL/GenBank/DDBJ databases">
        <title>Adhaeribacter sp. HMF7616 genome sequencing and assembly.</title>
        <authorList>
            <person name="Kang H."/>
            <person name="Kang J."/>
            <person name="Cha I."/>
            <person name="Kim H."/>
            <person name="Joh K."/>
        </authorList>
    </citation>
    <scope>NUCLEOTIDE SEQUENCE [LARGE SCALE GENOMIC DNA]</scope>
    <source>
        <strain evidence="3 4">HMF7616</strain>
    </source>
</reference>
<evidence type="ECO:0008006" key="5">
    <source>
        <dbReference type="Google" id="ProtNLM"/>
    </source>
</evidence>
<dbReference type="GO" id="GO:0005975">
    <property type="term" value="P:carbohydrate metabolic process"/>
    <property type="evidence" value="ECO:0007669"/>
    <property type="project" value="UniProtKB-ARBA"/>
</dbReference>
<dbReference type="GO" id="GO:0020037">
    <property type="term" value="F:heme binding"/>
    <property type="evidence" value="ECO:0007669"/>
    <property type="project" value="InterPro"/>
</dbReference>
<dbReference type="AlphaFoldDB" id="A0A369QDN9"/>
<feature type="domain" description="Cytochrome C Planctomycete-type" evidence="2">
    <location>
        <begin position="58"/>
        <end position="121"/>
    </location>
</feature>
<dbReference type="PANTHER" id="PTHR35889">
    <property type="entry name" value="CYCLOINULO-OLIGOSACCHARIDE FRUCTANOTRANSFERASE-RELATED"/>
    <property type="match status" value="1"/>
</dbReference>
<dbReference type="RefSeq" id="WP_317047585.1">
    <property type="nucleotide sequence ID" value="NZ_QASA01000001.1"/>
</dbReference>
<dbReference type="InterPro" id="IPR011429">
    <property type="entry name" value="Cyt_c_Planctomycete-type"/>
</dbReference>
<dbReference type="EMBL" id="QASA01000001">
    <property type="protein sequence ID" value="RDC62522.1"/>
    <property type="molecule type" value="Genomic_DNA"/>
</dbReference>
<protein>
    <recommendedName>
        <fullName evidence="5">DUF1549 domain-containing protein</fullName>
    </recommendedName>
</protein>
<dbReference type="GO" id="GO:0009055">
    <property type="term" value="F:electron transfer activity"/>
    <property type="evidence" value="ECO:0007669"/>
    <property type="project" value="InterPro"/>
</dbReference>
<dbReference type="SUPFAM" id="SSF46626">
    <property type="entry name" value="Cytochrome c"/>
    <property type="match status" value="1"/>
</dbReference>
<dbReference type="GO" id="GO:0004553">
    <property type="term" value="F:hydrolase activity, hydrolyzing O-glycosyl compounds"/>
    <property type="evidence" value="ECO:0007669"/>
    <property type="project" value="UniProtKB-ARBA"/>
</dbReference>
<dbReference type="Proteomes" id="UP000253919">
    <property type="component" value="Unassembled WGS sequence"/>
</dbReference>
<dbReference type="InterPro" id="IPR013320">
    <property type="entry name" value="ConA-like_dom_sf"/>
</dbReference>
<dbReference type="SUPFAM" id="SSF49899">
    <property type="entry name" value="Concanavalin A-like lectins/glucanases"/>
    <property type="match status" value="1"/>
</dbReference>
<dbReference type="PANTHER" id="PTHR35889:SF3">
    <property type="entry name" value="F-BOX DOMAIN-CONTAINING PROTEIN"/>
    <property type="match status" value="1"/>
</dbReference>
<proteinExistence type="predicted"/>
<dbReference type="Pfam" id="PF13385">
    <property type="entry name" value="Laminin_G_3"/>
    <property type="match status" value="1"/>
</dbReference>
<sequence>MKRRILAVFFATLAITLGVYVYRTSLPDMPADVTLAYQALPEHLDYNIDVKPILSDKCFACHGPDKAKQKAGLRLDVADYAYAELPENKGKVAISPGNLKNSEFFNRIISEDPDYKMPSPDSHLSLTAAEKAILIKWIKEGAVYKPHWAFVKPNKATVPAVTEANWKTHNPIDNFVLAKLKQAGLHPQQEANKEILLRRLSFDLTGLPPTVAELDAFLKDNSPNAYEKQVDRLLHSPHYGEKMAVDWLDVARYADSHGYTVDRIRDMSPYRDWVISAFNRNMPYDKFLHWQLAGDLMPKPKREMIIATAFNRNHPQNMEGGIVEQEFQTEYVIDRTNTVGTAMLGLTVGCAKCHDHKYDPISQKNYFQLFSFFNNVKEAGQISWDDALPTPTLLLPDKQKAEILRYINEEISGQQQKFKKTVHAHAKEFESWLQKKQFGESFKNQIPAAGLQAYYDFNNGQLVNTRNSTQKAEMKREAGAPGDKPVFVASEKGKALQLDGDNWLDLGQTGVFGKSDPFSIGLKVMIPEDLSEGVIFHKCVAERLYNFKGYHLYLKNNRLEINMAHTAPSNAITKISRTDVPRNQWLQLTLTYDGSAKAAGMKLYLNGAEMPMEVTMDQLTKEILYNKRGKKQTGLQIGAWWRGSGFKNGKVDDLTVYNRTLTPLEVLMLAKNIS</sequence>
<keyword evidence="4" id="KW-1185">Reference proteome</keyword>
<comment type="caution">
    <text evidence="3">The sequence shown here is derived from an EMBL/GenBank/DDBJ whole genome shotgun (WGS) entry which is preliminary data.</text>
</comment>
<feature type="domain" description="DUF1549" evidence="1">
    <location>
        <begin position="171"/>
        <end position="377"/>
    </location>
</feature>
<accession>A0A369QDN9</accession>
<dbReference type="Gene3D" id="2.60.120.200">
    <property type="match status" value="1"/>
</dbReference>
<dbReference type="InterPro" id="IPR011444">
    <property type="entry name" value="DUF1549"/>
</dbReference>
<dbReference type="Pfam" id="PF07635">
    <property type="entry name" value="PSCyt1"/>
    <property type="match status" value="1"/>
</dbReference>
<evidence type="ECO:0000259" key="1">
    <source>
        <dbReference type="Pfam" id="PF07583"/>
    </source>
</evidence>
<evidence type="ECO:0000259" key="2">
    <source>
        <dbReference type="Pfam" id="PF07635"/>
    </source>
</evidence>
<organism evidence="3 4">
    <name type="scientific">Adhaeribacter pallidiroseus</name>
    <dbReference type="NCBI Taxonomy" id="2072847"/>
    <lineage>
        <taxon>Bacteria</taxon>
        <taxon>Pseudomonadati</taxon>
        <taxon>Bacteroidota</taxon>
        <taxon>Cytophagia</taxon>
        <taxon>Cytophagales</taxon>
        <taxon>Hymenobacteraceae</taxon>
        <taxon>Adhaeribacter</taxon>
    </lineage>
</organism>
<evidence type="ECO:0000313" key="4">
    <source>
        <dbReference type="Proteomes" id="UP000253919"/>
    </source>
</evidence>
<gene>
    <name evidence="3" type="ORF">AHMF7616_01116</name>
</gene>
<evidence type="ECO:0000313" key="3">
    <source>
        <dbReference type="EMBL" id="RDC62522.1"/>
    </source>
</evidence>
<dbReference type="InterPro" id="IPR036909">
    <property type="entry name" value="Cyt_c-like_dom_sf"/>
</dbReference>
<name>A0A369QDN9_9BACT</name>